<feature type="domain" description="RNase H type-1" evidence="1">
    <location>
        <begin position="334"/>
        <end position="453"/>
    </location>
</feature>
<comment type="caution">
    <text evidence="2">The sequence shown here is derived from an EMBL/GenBank/DDBJ whole genome shotgun (WGS) entry which is preliminary data.</text>
</comment>
<reference evidence="2 3" key="1">
    <citation type="journal article" date="2019" name="Genome Biol. Evol.">
        <title>Insights into the evolution of the New World diploid cottons (Gossypium, subgenus Houzingenia) based on genome sequencing.</title>
        <authorList>
            <person name="Grover C.E."/>
            <person name="Arick M.A. 2nd"/>
            <person name="Thrash A."/>
            <person name="Conover J.L."/>
            <person name="Sanders W.S."/>
            <person name="Peterson D.G."/>
            <person name="Frelichowski J.E."/>
            <person name="Scheffler J.A."/>
            <person name="Scheffler B.E."/>
            <person name="Wendel J.F."/>
        </authorList>
    </citation>
    <scope>NUCLEOTIDE SEQUENCE [LARGE SCALE GENOMIC DNA]</scope>
    <source>
        <strain evidence="2">185</strain>
        <tissue evidence="2">Leaf</tissue>
    </source>
</reference>
<dbReference type="PANTHER" id="PTHR47074">
    <property type="entry name" value="BNAC02G40300D PROTEIN"/>
    <property type="match status" value="1"/>
</dbReference>
<proteinExistence type="predicted"/>
<sequence length="463" mass="53266">MVFFSPNTSMNQCELYGDLLRMRVVDNLDNYLRLPLSIGKKKSMAFHLNRFSYRINSWSKRLLFYGEKERGWAILVWEKVRLLKGMGELGFRDLYLFNLALIGQQVCRLLTFKDTMCYHVLSSKHFPNDDLSHPKKVDKPSCTWTSIAIVAKSLENGFSWQVGDGNNIDICKDKWGFEGLNGDSLHCTTLNLYERKVQNLWLNNHLSWNKDRVHRLYGCFAGDCICNLPTLFNGSNDSMSFKSDCPRCGASVETLIHPLKDCPTARATLTIGGLNGRLLDKDHLCCTNWIEDVMHLLDKKAVIDFITMLWHSWSNRNNYVFRGNEDEAQIVKLNFDATISKNKIGFGVIVRDFDGLVLSRGWGFKDEDMMVDWEKLYALEESLKITRSLNIHNAIFETDCASLANRVKKGGEDIIIIGYHIKEILKTMEMCNNVAVNWTNRSCIRLPTSYANMPLLMIVLWFS</sequence>
<name>A0A7J8WXN2_GOSAI</name>
<gene>
    <name evidence="2" type="ORF">Goari_011537</name>
</gene>
<dbReference type="InterPro" id="IPR052929">
    <property type="entry name" value="RNase_H-like_EbsB-rel"/>
</dbReference>
<evidence type="ECO:0000313" key="3">
    <source>
        <dbReference type="Proteomes" id="UP000593577"/>
    </source>
</evidence>
<evidence type="ECO:0000259" key="1">
    <source>
        <dbReference type="Pfam" id="PF13456"/>
    </source>
</evidence>
<dbReference type="AlphaFoldDB" id="A0A7J8WXN2"/>
<accession>A0A7J8WXN2</accession>
<organism evidence="2 3">
    <name type="scientific">Gossypium aridum</name>
    <name type="common">American cotton</name>
    <name type="synonym">Erioxylum aridum</name>
    <dbReference type="NCBI Taxonomy" id="34290"/>
    <lineage>
        <taxon>Eukaryota</taxon>
        <taxon>Viridiplantae</taxon>
        <taxon>Streptophyta</taxon>
        <taxon>Embryophyta</taxon>
        <taxon>Tracheophyta</taxon>
        <taxon>Spermatophyta</taxon>
        <taxon>Magnoliopsida</taxon>
        <taxon>eudicotyledons</taxon>
        <taxon>Gunneridae</taxon>
        <taxon>Pentapetalae</taxon>
        <taxon>rosids</taxon>
        <taxon>malvids</taxon>
        <taxon>Malvales</taxon>
        <taxon>Malvaceae</taxon>
        <taxon>Malvoideae</taxon>
        <taxon>Gossypium</taxon>
    </lineage>
</organism>
<evidence type="ECO:0000313" key="2">
    <source>
        <dbReference type="EMBL" id="MBA0679788.1"/>
    </source>
</evidence>
<keyword evidence="3" id="KW-1185">Reference proteome</keyword>
<dbReference type="PANTHER" id="PTHR47074:SF48">
    <property type="entry name" value="POLYNUCLEOTIDYL TRANSFERASE, RIBONUCLEASE H-LIKE SUPERFAMILY PROTEIN"/>
    <property type="match status" value="1"/>
</dbReference>
<dbReference type="GO" id="GO:0004523">
    <property type="term" value="F:RNA-DNA hybrid ribonuclease activity"/>
    <property type="evidence" value="ECO:0007669"/>
    <property type="project" value="InterPro"/>
</dbReference>
<dbReference type="Proteomes" id="UP000593577">
    <property type="component" value="Unassembled WGS sequence"/>
</dbReference>
<dbReference type="GO" id="GO:0003676">
    <property type="term" value="F:nucleic acid binding"/>
    <property type="evidence" value="ECO:0007669"/>
    <property type="project" value="InterPro"/>
</dbReference>
<dbReference type="InterPro" id="IPR002156">
    <property type="entry name" value="RNaseH_domain"/>
</dbReference>
<dbReference type="Pfam" id="PF13456">
    <property type="entry name" value="RVT_3"/>
    <property type="match status" value="1"/>
</dbReference>
<protein>
    <recommendedName>
        <fullName evidence="1">RNase H type-1 domain-containing protein</fullName>
    </recommendedName>
</protein>
<dbReference type="EMBL" id="JABFAA010000004">
    <property type="protein sequence ID" value="MBA0679788.1"/>
    <property type="molecule type" value="Genomic_DNA"/>
</dbReference>
<feature type="non-terminal residue" evidence="2">
    <location>
        <position position="463"/>
    </location>
</feature>